<comment type="similarity">
    <text evidence="2">Belongs to the RGP family.</text>
</comment>
<gene>
    <name evidence="6" type="ORF">D5086_0000122710</name>
</gene>
<dbReference type="Pfam" id="PF03214">
    <property type="entry name" value="RGP"/>
    <property type="match status" value="2"/>
</dbReference>
<dbReference type="PANTHER" id="PTHR31903">
    <property type="entry name" value="F12F1.11-RELATED"/>
    <property type="match status" value="1"/>
</dbReference>
<feature type="compositionally biased region" description="Low complexity" evidence="5">
    <location>
        <begin position="12"/>
        <end position="21"/>
    </location>
</feature>
<dbReference type="STRING" id="43335.A0A4U5Q7S9"/>
<dbReference type="InterPro" id="IPR037595">
    <property type="entry name" value="RGP_fam"/>
</dbReference>
<evidence type="ECO:0000256" key="2">
    <source>
        <dbReference type="ARBA" id="ARBA00008986"/>
    </source>
</evidence>
<keyword evidence="4" id="KW-0961">Cell wall biogenesis/degradation</keyword>
<accession>A0A4U5Q7S9</accession>
<comment type="caution">
    <text evidence="6">The sequence shown here is derived from an EMBL/GenBank/DDBJ whole genome shotgun (WGS) entry which is preliminary data.</text>
</comment>
<dbReference type="GO" id="GO:0071555">
    <property type="term" value="P:cell wall organization"/>
    <property type="evidence" value="ECO:0007669"/>
    <property type="project" value="UniProtKB-KW"/>
</dbReference>
<dbReference type="GO" id="GO:0005794">
    <property type="term" value="C:Golgi apparatus"/>
    <property type="evidence" value="ECO:0007669"/>
    <property type="project" value="UniProtKB-SubCell"/>
</dbReference>
<sequence>MKVERKGKAYPSQPSASSSRFSYKDPDSVLKLLPVTILALALSLPNQDREVLAYLIARSIFVTTAPDPSSLITQHPKNKCKTKRTASKNDKYCDQKVPSFQCGCFDCYTRFWYKWDSSPNRDFIHQVMEPFEEHLVQKIESSKKHSRGKKKGKVLMMGHFESENVLFNLPEIAAPKTVCEVMIMQENLESGEIEGNEVVFEEEMVGEEVTRNLEMEVVTGHASGYNDNNHKGLAMKVLLDVMGLLNCRLWSNLWSPGMYVDAVLTILKGTLFPTCGMNLAFDRELTGPAIYFGPMGDGQPIGRYDGAEEGNKPLPPLGQDLGAHKDPFQCPVRCGFQEYKGIYCQEDIIPFLQSVVLPKECRTVQHCYHELSKLVKEKPGPVDPCFQKLGDAMVTWIEAWDEHNSPAQEAAAPVIGVEESWVLSLALRDKNFI</sequence>
<proteinExistence type="inferred from homology"/>
<dbReference type="EMBL" id="RCHU01000353">
    <property type="protein sequence ID" value="TKS06330.1"/>
    <property type="molecule type" value="Genomic_DNA"/>
</dbReference>
<evidence type="ECO:0000256" key="5">
    <source>
        <dbReference type="SAM" id="MobiDB-lite"/>
    </source>
</evidence>
<reference evidence="6" key="1">
    <citation type="submission" date="2018-10" db="EMBL/GenBank/DDBJ databases">
        <title>Population genomic analysis revealed the cold adaptation of white poplar.</title>
        <authorList>
            <person name="Liu Y.-J."/>
        </authorList>
    </citation>
    <scope>NUCLEOTIDE SEQUENCE [LARGE SCALE GENOMIC DNA]</scope>
    <source>
        <strain evidence="6">PAL-ZL1</strain>
    </source>
</reference>
<name>A0A4U5Q7S9_POPAL</name>
<evidence type="ECO:0000313" key="6">
    <source>
        <dbReference type="EMBL" id="TKS06330.1"/>
    </source>
</evidence>
<evidence type="ECO:0000256" key="3">
    <source>
        <dbReference type="ARBA" id="ARBA00023034"/>
    </source>
</evidence>
<feature type="region of interest" description="Disordered" evidence="5">
    <location>
        <begin position="1"/>
        <end position="23"/>
    </location>
</feature>
<evidence type="ECO:0000256" key="1">
    <source>
        <dbReference type="ARBA" id="ARBA00004555"/>
    </source>
</evidence>
<comment type="subcellular location">
    <subcellularLocation>
        <location evidence="1">Golgi apparatus</location>
    </subcellularLocation>
</comment>
<dbReference type="PANTHER" id="PTHR31903:SF13">
    <property type="match status" value="1"/>
</dbReference>
<organism evidence="6">
    <name type="scientific">Populus alba</name>
    <name type="common">White poplar</name>
    <dbReference type="NCBI Taxonomy" id="43335"/>
    <lineage>
        <taxon>Eukaryota</taxon>
        <taxon>Viridiplantae</taxon>
        <taxon>Streptophyta</taxon>
        <taxon>Embryophyta</taxon>
        <taxon>Tracheophyta</taxon>
        <taxon>Spermatophyta</taxon>
        <taxon>Magnoliopsida</taxon>
        <taxon>eudicotyledons</taxon>
        <taxon>Gunneridae</taxon>
        <taxon>Pentapetalae</taxon>
        <taxon>rosids</taxon>
        <taxon>fabids</taxon>
        <taxon>Malpighiales</taxon>
        <taxon>Salicaceae</taxon>
        <taxon>Saliceae</taxon>
        <taxon>Populus</taxon>
    </lineage>
</organism>
<evidence type="ECO:0000256" key="4">
    <source>
        <dbReference type="ARBA" id="ARBA00023316"/>
    </source>
</evidence>
<dbReference type="AlphaFoldDB" id="A0A4U5Q7S9"/>
<protein>
    <submittedName>
        <fullName evidence="6">Uncharacterized protein</fullName>
    </submittedName>
</protein>
<keyword evidence="3" id="KW-0333">Golgi apparatus</keyword>